<feature type="domain" description="ETS" evidence="5">
    <location>
        <begin position="124"/>
        <end position="207"/>
    </location>
</feature>
<evidence type="ECO:0000313" key="6">
    <source>
        <dbReference type="EMBL" id="EGT30946.1"/>
    </source>
</evidence>
<dbReference type="PROSITE" id="PS50061">
    <property type="entry name" value="ETS_DOMAIN_3"/>
    <property type="match status" value="1"/>
</dbReference>
<keyword evidence="2 3" id="KW-0238">DNA-binding</keyword>
<dbReference type="SMART" id="SM00413">
    <property type="entry name" value="ETS"/>
    <property type="match status" value="1"/>
</dbReference>
<evidence type="ECO:0000256" key="4">
    <source>
        <dbReference type="SAM" id="MobiDB-lite"/>
    </source>
</evidence>
<protein>
    <recommendedName>
        <fullName evidence="5">ETS domain-containing protein</fullName>
    </recommendedName>
</protein>
<dbReference type="InParanoid" id="G0M9C4"/>
<dbReference type="Pfam" id="PF00178">
    <property type="entry name" value="Ets"/>
    <property type="match status" value="1"/>
</dbReference>
<dbReference type="GO" id="GO:0030154">
    <property type="term" value="P:cell differentiation"/>
    <property type="evidence" value="ECO:0007669"/>
    <property type="project" value="TreeGrafter"/>
</dbReference>
<dbReference type="InterPro" id="IPR036388">
    <property type="entry name" value="WH-like_DNA-bd_sf"/>
</dbReference>
<feature type="region of interest" description="Disordered" evidence="4">
    <location>
        <begin position="304"/>
        <end position="332"/>
    </location>
</feature>
<dbReference type="EMBL" id="GL379787">
    <property type="protein sequence ID" value="EGT30946.1"/>
    <property type="molecule type" value="Genomic_DNA"/>
</dbReference>
<reference evidence="7" key="1">
    <citation type="submission" date="2011-07" db="EMBL/GenBank/DDBJ databases">
        <authorList>
            <consortium name="Caenorhabditis brenneri Sequencing and Analysis Consortium"/>
            <person name="Wilson R.K."/>
        </authorList>
    </citation>
    <scope>NUCLEOTIDE SEQUENCE [LARGE SCALE GENOMIC DNA]</scope>
    <source>
        <strain evidence="7">PB2801</strain>
    </source>
</reference>
<gene>
    <name evidence="6" type="ORF">CAEBREN_09851</name>
</gene>
<dbReference type="InterPro" id="IPR000418">
    <property type="entry name" value="Ets_dom"/>
</dbReference>
<dbReference type="PRINTS" id="PR00454">
    <property type="entry name" value="ETSDOMAIN"/>
</dbReference>
<feature type="compositionally biased region" description="Low complexity" evidence="4">
    <location>
        <begin position="315"/>
        <end position="332"/>
    </location>
</feature>
<name>G0M9C4_CAEBE</name>
<keyword evidence="7" id="KW-1185">Reference proteome</keyword>
<dbReference type="PANTHER" id="PTHR11849:SF302">
    <property type="entry name" value="ETS DOMAIN-CONTAINING PROTEIN-RELATED"/>
    <property type="match status" value="1"/>
</dbReference>
<comment type="subcellular location">
    <subcellularLocation>
        <location evidence="3">Nucleus</location>
    </subcellularLocation>
</comment>
<dbReference type="eggNOG" id="KOG3806">
    <property type="taxonomic scope" value="Eukaryota"/>
</dbReference>
<sequence>MVMFQGSYEGNRRTQQAKMGSNFTLCVYFCEKTFTCQMCYSSKDICYHCGQVVSLTRIPGGSQIGLKISENYTIAENICSTYGGIELADTTTPSQPTSTESIVTDTMTPITSTPKYPHLRGMKTTLLSFLRKLLDSGSHDHIICWIDPSKLHFKIVNPDALAQLWGAQKSRTVPMTYEKMERSFRDFRHKDRTMEQIKGSKYEYRFLEPAASSPALPLQFSVPTTPPSSLLVAPTPIRPFTIDNLLANNAPGCRFTSSTSPKGNGSRSKDYCSRIAAAAIPVSWIPSKLTLEDAFAAWIPPQSSPEAERINSNLPISPTSTGSSSTPSPNGSPINQAFIQASVLLAQQNVLRFNVFIAQFPLLQVLPLHEQIQWFLRMGHGAGAQDNNSQK</sequence>
<proteinExistence type="inferred from homology"/>
<dbReference type="OrthoDB" id="10043646at2759"/>
<dbReference type="GO" id="GO:0043565">
    <property type="term" value="F:sequence-specific DNA binding"/>
    <property type="evidence" value="ECO:0007669"/>
    <property type="project" value="InterPro"/>
</dbReference>
<evidence type="ECO:0000256" key="3">
    <source>
        <dbReference type="RuleBase" id="RU004019"/>
    </source>
</evidence>
<organism evidence="7">
    <name type="scientific">Caenorhabditis brenneri</name>
    <name type="common">Nematode worm</name>
    <dbReference type="NCBI Taxonomy" id="135651"/>
    <lineage>
        <taxon>Eukaryota</taxon>
        <taxon>Metazoa</taxon>
        <taxon>Ecdysozoa</taxon>
        <taxon>Nematoda</taxon>
        <taxon>Chromadorea</taxon>
        <taxon>Rhabditida</taxon>
        <taxon>Rhabditina</taxon>
        <taxon>Rhabditomorpha</taxon>
        <taxon>Rhabditoidea</taxon>
        <taxon>Rhabditidae</taxon>
        <taxon>Peloderinae</taxon>
        <taxon>Caenorhabditis</taxon>
    </lineage>
</organism>
<dbReference type="STRING" id="135651.G0M9C4"/>
<evidence type="ECO:0000256" key="1">
    <source>
        <dbReference type="ARBA" id="ARBA00005562"/>
    </source>
</evidence>
<comment type="similarity">
    <text evidence="1 3">Belongs to the ETS family.</text>
</comment>
<accession>G0M9C4</accession>
<dbReference type="GO" id="GO:0005634">
    <property type="term" value="C:nucleus"/>
    <property type="evidence" value="ECO:0007669"/>
    <property type="project" value="UniProtKB-SubCell"/>
</dbReference>
<dbReference type="InterPro" id="IPR046328">
    <property type="entry name" value="ETS_fam"/>
</dbReference>
<dbReference type="AlphaFoldDB" id="G0M9C4"/>
<dbReference type="Proteomes" id="UP000008068">
    <property type="component" value="Unassembled WGS sequence"/>
</dbReference>
<evidence type="ECO:0000256" key="2">
    <source>
        <dbReference type="ARBA" id="ARBA00023125"/>
    </source>
</evidence>
<dbReference type="HOGENOM" id="CLU_706414_0_0_1"/>
<dbReference type="SUPFAM" id="SSF46785">
    <property type="entry name" value="Winged helix' DNA-binding domain"/>
    <property type="match status" value="1"/>
</dbReference>
<dbReference type="InterPro" id="IPR036390">
    <property type="entry name" value="WH_DNA-bd_sf"/>
</dbReference>
<dbReference type="GO" id="GO:0000981">
    <property type="term" value="F:DNA-binding transcription factor activity, RNA polymerase II-specific"/>
    <property type="evidence" value="ECO:0007669"/>
    <property type="project" value="TreeGrafter"/>
</dbReference>
<dbReference type="PANTHER" id="PTHR11849">
    <property type="entry name" value="ETS"/>
    <property type="match status" value="1"/>
</dbReference>
<evidence type="ECO:0000313" key="7">
    <source>
        <dbReference type="Proteomes" id="UP000008068"/>
    </source>
</evidence>
<evidence type="ECO:0000259" key="5">
    <source>
        <dbReference type="PROSITE" id="PS50061"/>
    </source>
</evidence>
<dbReference type="Gene3D" id="1.10.10.10">
    <property type="entry name" value="Winged helix-like DNA-binding domain superfamily/Winged helix DNA-binding domain"/>
    <property type="match status" value="1"/>
</dbReference>
<keyword evidence="3" id="KW-0539">Nucleus</keyword>